<evidence type="ECO:0000256" key="1">
    <source>
        <dbReference type="ARBA" id="ARBA00004141"/>
    </source>
</evidence>
<feature type="active site" description="4-aspartylphosphate intermediate" evidence="13">
    <location>
        <position position="388"/>
    </location>
</feature>
<feature type="binding site" evidence="15">
    <location>
        <position position="388"/>
    </location>
    <ligand>
        <name>Mg(2+)</name>
        <dbReference type="ChEBI" id="CHEBI:18420"/>
    </ligand>
</feature>
<dbReference type="SFLD" id="SFLDS00003">
    <property type="entry name" value="Haloacid_Dehalogenase"/>
    <property type="match status" value="1"/>
</dbReference>
<feature type="binding site" evidence="14">
    <location>
        <position position="794"/>
    </location>
    <ligand>
        <name>ATP</name>
        <dbReference type="ChEBI" id="CHEBI:30616"/>
    </ligand>
</feature>
<feature type="binding site" evidence="14">
    <location>
        <position position="542"/>
    </location>
    <ligand>
        <name>ATP</name>
        <dbReference type="ChEBI" id="CHEBI:30616"/>
    </ligand>
</feature>
<feature type="domain" description="P-type ATPase N-terminal" evidence="18">
    <location>
        <begin position="17"/>
        <end position="68"/>
    </location>
</feature>
<dbReference type="SUPFAM" id="SSF81660">
    <property type="entry name" value="Metal cation-transporting ATPase, ATP-binding domain N"/>
    <property type="match status" value="1"/>
</dbReference>
<keyword evidence="11 16" id="KW-0472">Membrane</keyword>
<feature type="binding site" evidence="14">
    <location>
        <position position="770"/>
    </location>
    <ligand>
        <name>ATP</name>
        <dbReference type="ChEBI" id="CHEBI:30616"/>
    </ligand>
</feature>
<comment type="subcellular location">
    <subcellularLocation>
        <location evidence="2">Endomembrane system</location>
    </subcellularLocation>
    <subcellularLocation>
        <location evidence="1 16">Membrane</location>
        <topology evidence="1 16">Multi-pass membrane protein</topology>
    </subcellularLocation>
</comment>
<feature type="transmembrane region" description="Helical" evidence="16">
    <location>
        <begin position="972"/>
        <end position="993"/>
    </location>
</feature>
<evidence type="ECO:0000256" key="3">
    <source>
        <dbReference type="ARBA" id="ARBA00008109"/>
    </source>
</evidence>
<dbReference type="PRINTS" id="PR00119">
    <property type="entry name" value="CATATPASE"/>
</dbReference>
<dbReference type="InterPro" id="IPR036412">
    <property type="entry name" value="HAD-like_sf"/>
</dbReference>
<dbReference type="InterPro" id="IPR032630">
    <property type="entry name" value="P_typ_ATPase_c"/>
</dbReference>
<dbReference type="Proteomes" id="UP000001593">
    <property type="component" value="Unassembled WGS sequence"/>
</dbReference>
<dbReference type="Gene3D" id="3.40.50.1000">
    <property type="entry name" value="HAD superfamily/HAD-like"/>
    <property type="match status" value="1"/>
</dbReference>
<feature type="binding site" evidence="14">
    <location>
        <position position="596"/>
    </location>
    <ligand>
        <name>ATP</name>
        <dbReference type="ChEBI" id="CHEBI:30616"/>
    </ligand>
</feature>
<dbReference type="GO" id="GO:0016887">
    <property type="term" value="F:ATP hydrolysis activity"/>
    <property type="evidence" value="ECO:0007669"/>
    <property type="project" value="InterPro"/>
</dbReference>
<dbReference type="Gene3D" id="2.70.150.10">
    <property type="entry name" value="Calcium-transporting ATPase, cytoplasmic transduction domain A"/>
    <property type="match status" value="1"/>
</dbReference>
<dbReference type="EC" id="7.6.2.1" evidence="16"/>
<evidence type="ECO:0000256" key="5">
    <source>
        <dbReference type="ARBA" id="ARBA00022723"/>
    </source>
</evidence>
<dbReference type="STRING" id="45351.A7SEC6"/>
<dbReference type="PhylomeDB" id="A7SEC6"/>
<feature type="domain" description="P-type ATPase A" evidence="17">
    <location>
        <begin position="109"/>
        <end position="169"/>
    </location>
</feature>
<dbReference type="GO" id="GO:0005783">
    <property type="term" value="C:endoplasmic reticulum"/>
    <property type="evidence" value="ECO:0000318"/>
    <property type="project" value="GO_Central"/>
</dbReference>
<evidence type="ECO:0000256" key="6">
    <source>
        <dbReference type="ARBA" id="ARBA00022741"/>
    </source>
</evidence>
<feature type="binding site" evidence="14">
    <location>
        <position position="390"/>
    </location>
    <ligand>
        <name>ATP</name>
        <dbReference type="ChEBI" id="CHEBI:30616"/>
    </ligand>
</feature>
<name>A7SEC6_NEMVE</name>
<dbReference type="InterPro" id="IPR023299">
    <property type="entry name" value="ATPase_P-typ_cyto_dom_N"/>
</dbReference>
<dbReference type="InterPro" id="IPR006539">
    <property type="entry name" value="P-type_ATPase_IV"/>
</dbReference>
<dbReference type="AlphaFoldDB" id="A7SEC6"/>
<evidence type="ECO:0000256" key="15">
    <source>
        <dbReference type="PIRSR" id="PIRSR606539-3"/>
    </source>
</evidence>
<dbReference type="InterPro" id="IPR023298">
    <property type="entry name" value="ATPase_P-typ_TM_dom_sf"/>
</dbReference>
<dbReference type="SUPFAM" id="SSF56784">
    <property type="entry name" value="HAD-like"/>
    <property type="match status" value="1"/>
</dbReference>
<keyword evidence="4 16" id="KW-0812">Transmembrane</keyword>
<dbReference type="GO" id="GO:0005886">
    <property type="term" value="C:plasma membrane"/>
    <property type="evidence" value="ECO:0000318"/>
    <property type="project" value="GO_Central"/>
</dbReference>
<feature type="binding site" evidence="15">
    <location>
        <position position="791"/>
    </location>
    <ligand>
        <name>Mg(2+)</name>
        <dbReference type="ChEBI" id="CHEBI:18420"/>
    </ligand>
</feature>
<dbReference type="Pfam" id="PF16209">
    <property type="entry name" value="PhoLip_ATPase_N"/>
    <property type="match status" value="1"/>
</dbReference>
<evidence type="ECO:0000313" key="20">
    <source>
        <dbReference type="EMBL" id="EDO37903.1"/>
    </source>
</evidence>
<feature type="binding site" evidence="14">
    <location>
        <position position="678"/>
    </location>
    <ligand>
        <name>ATP</name>
        <dbReference type="ChEBI" id="CHEBI:30616"/>
    </ligand>
</feature>
<dbReference type="GO" id="GO:0140326">
    <property type="term" value="F:ATPase-coupled intramembrane lipid transporter activity"/>
    <property type="evidence" value="ECO:0000318"/>
    <property type="project" value="GO_Central"/>
</dbReference>
<dbReference type="InterPro" id="IPR001757">
    <property type="entry name" value="P_typ_ATPase"/>
</dbReference>
<feature type="binding site" evidence="14">
    <location>
        <position position="795"/>
    </location>
    <ligand>
        <name>ATP</name>
        <dbReference type="ChEBI" id="CHEBI:30616"/>
    </ligand>
</feature>
<comment type="similarity">
    <text evidence="3 16">Belongs to the cation transport ATPase (P-type) (TC 3.A.3) family. Type IV subfamily.</text>
</comment>
<evidence type="ECO:0000259" key="19">
    <source>
        <dbReference type="Pfam" id="PF16212"/>
    </source>
</evidence>
<protein>
    <recommendedName>
        <fullName evidence="16">Phospholipid-transporting ATPase</fullName>
        <ecNumber evidence="16">7.6.2.1</ecNumber>
    </recommendedName>
</protein>
<dbReference type="eggNOG" id="KOG0206">
    <property type="taxonomic scope" value="Eukaryota"/>
</dbReference>
<dbReference type="InterPro" id="IPR018303">
    <property type="entry name" value="ATPase_P-typ_P_site"/>
</dbReference>
<evidence type="ECO:0000256" key="13">
    <source>
        <dbReference type="PIRSR" id="PIRSR606539-1"/>
    </source>
</evidence>
<evidence type="ECO:0000256" key="16">
    <source>
        <dbReference type="RuleBase" id="RU362033"/>
    </source>
</evidence>
<keyword evidence="8 15" id="KW-0460">Magnesium</keyword>
<dbReference type="Pfam" id="PF00122">
    <property type="entry name" value="E1-E2_ATPase"/>
    <property type="match status" value="1"/>
</dbReference>
<feature type="binding site" evidence="15">
    <location>
        <position position="390"/>
    </location>
    <ligand>
        <name>Mg(2+)</name>
        <dbReference type="ChEBI" id="CHEBI:18420"/>
    </ligand>
</feature>
<dbReference type="GO" id="GO:0045332">
    <property type="term" value="P:phospholipid translocation"/>
    <property type="evidence" value="ECO:0000318"/>
    <property type="project" value="GO_Central"/>
</dbReference>
<dbReference type="PROSITE" id="PS00154">
    <property type="entry name" value="ATPASE_E1_E2"/>
    <property type="match status" value="1"/>
</dbReference>
<evidence type="ECO:0000256" key="14">
    <source>
        <dbReference type="PIRSR" id="PIRSR606539-2"/>
    </source>
</evidence>
<dbReference type="Pfam" id="PF16212">
    <property type="entry name" value="PhoLip_ATPase_C"/>
    <property type="match status" value="1"/>
</dbReference>
<dbReference type="Pfam" id="PF13246">
    <property type="entry name" value="Cation_ATPase"/>
    <property type="match status" value="1"/>
</dbReference>
<feature type="domain" description="P-type ATPase C-terminal" evidence="19">
    <location>
        <begin position="817"/>
        <end position="1076"/>
    </location>
</feature>
<dbReference type="InParanoid" id="A7SEC6"/>
<comment type="cofactor">
    <cofactor evidence="15">
        <name>Mg(2+)</name>
        <dbReference type="ChEBI" id="CHEBI:18420"/>
    </cofactor>
</comment>
<dbReference type="Gene3D" id="3.40.1110.10">
    <property type="entry name" value="Calcium-transporting ATPase, cytoplasmic domain N"/>
    <property type="match status" value="1"/>
</dbReference>
<evidence type="ECO:0000256" key="7">
    <source>
        <dbReference type="ARBA" id="ARBA00022840"/>
    </source>
</evidence>
<evidence type="ECO:0000256" key="9">
    <source>
        <dbReference type="ARBA" id="ARBA00022967"/>
    </source>
</evidence>
<comment type="catalytic activity">
    <reaction evidence="12 16">
        <text>ATP + H2O + phospholipidSide 1 = ADP + phosphate + phospholipidSide 2.</text>
        <dbReference type="EC" id="7.6.2.1"/>
    </reaction>
</comment>
<dbReference type="SUPFAM" id="SSF81665">
    <property type="entry name" value="Calcium ATPase, transmembrane domain M"/>
    <property type="match status" value="1"/>
</dbReference>
<feature type="transmembrane region" description="Helical" evidence="16">
    <location>
        <begin position="852"/>
        <end position="872"/>
    </location>
</feature>
<dbReference type="CDD" id="cd02073">
    <property type="entry name" value="P-type_ATPase_APLT_Dnf-like"/>
    <property type="match status" value="1"/>
</dbReference>
<evidence type="ECO:0000313" key="21">
    <source>
        <dbReference type="Proteomes" id="UP000001593"/>
    </source>
</evidence>
<sequence length="1084" mass="122330">YEEEWRTVYVSNRYPSNDPDVAIKQKRYADNMIVTSKYTIWNFIPKNLFEQFRRIANFYFLCIGTIQVRGGSLIKSVVAGTDFYHTKCVAKGYEDYLRHKVDKEVNSRPCGVVFDGIVKDIQSKDIKVGDIVRVKDNEEFPCDLIVLASDDPEGKCHITTANLDGETNLKVRSAVSRTAFLHSPEKLSSLQATIECQHPHVDLYGYSGRIIFNANGENEITSLGPQNLLLRGARLKNSDHVFGVAVYTGKETKMALNQAEAPHKFSTVEKTMNTFLIVFLLVLVLQGAICTGLKYWKESTVPGKAPYANDSGIASFKGVIEDFLVFLILYNYVIPISLYVTVELQKFIGALFFAWDVKMYNPDTDEPAIANTSDLNEELGQVEYVFTDKTGTLTENDMQFKECSINGKKYKENEMELCVDGPGQPASILMPSASVSLGQFNHVGHLQSTPFKTKMSILYNYIQDVLDFYLALALCHTVQASKSSDQESIYEFHYQASSPDEKALVEAAVRFGIVYRGKVGEDMEVQMQGTSHRYTLLHVLEFDSTRKRMSVIVKTAEGQYLMLTKGAETAILDRLESGPKDVTADHVDGYAEQGLRTLAVAQRVFTPEEYRDVDAKLTKAGQAINDREQQLAEVFEEVECNLHLLGATAVEDKLQAGVPETIEAMREAGIKVWVLTGDKEQTAVNISHSCGHFKHGMDLMFVTRRSSPSECEQELLQFKQKVQSQPDKLFGLIVDGMSLVHIFNGHKELFIEVCKFCMAVLCCRMSPLQKAQVVQLVKVSKEKPVTLAIGDGANDCGMIQEAHVGIGVMGKEGRQAVMTSDYAISRFRFLARVLLVHGHWYYIRSAILVQYFFYKNVCFITPQFIYAFFNAFSGQPLYHGFLLTCYNIFFTSLPILIFGIFNQHIGGDILQGRPSLYQDVAKNSRLSWVQFIYWVASGYWHALVFFFGGYLMFQGDLFDLLKPISILQNVGIWSFGTFVFAVCVIVSNLKLALVTHYWTWLTHVVTWGSILTFFLFAIVFNSFQTTFGDQVSIDMYQVFFTLFNEGVVWLGLLLLILISLLPDVFGMIIGRHLFPTETQKAQVR</sequence>
<feature type="binding site" evidence="14">
    <location>
        <position position="677"/>
    </location>
    <ligand>
        <name>ATP</name>
        <dbReference type="ChEBI" id="CHEBI:30616"/>
    </ligand>
</feature>
<evidence type="ECO:0000256" key="11">
    <source>
        <dbReference type="ARBA" id="ARBA00023136"/>
    </source>
</evidence>
<keyword evidence="10 16" id="KW-1133">Transmembrane helix</keyword>
<feature type="transmembrane region" description="Helical" evidence="16">
    <location>
        <begin position="1047"/>
        <end position="1070"/>
    </location>
</feature>
<feature type="binding site" evidence="14">
    <location>
        <position position="565"/>
    </location>
    <ligand>
        <name>ATP</name>
        <dbReference type="ChEBI" id="CHEBI:30616"/>
    </ligand>
</feature>
<dbReference type="PANTHER" id="PTHR24092">
    <property type="entry name" value="PROBABLE PHOSPHOLIPID-TRANSPORTING ATPASE"/>
    <property type="match status" value="1"/>
</dbReference>
<feature type="transmembrane region" description="Helical" evidence="16">
    <location>
        <begin position="323"/>
        <end position="342"/>
    </location>
</feature>
<dbReference type="GO" id="GO:0000287">
    <property type="term" value="F:magnesium ion binding"/>
    <property type="evidence" value="ECO:0007669"/>
    <property type="project" value="UniProtKB-UniRule"/>
</dbReference>
<dbReference type="OMA" id="YCEDAIR"/>
<dbReference type="NCBIfam" id="TIGR01494">
    <property type="entry name" value="ATPase_P-type"/>
    <property type="match status" value="2"/>
</dbReference>
<evidence type="ECO:0000256" key="8">
    <source>
        <dbReference type="ARBA" id="ARBA00022842"/>
    </source>
</evidence>
<dbReference type="SUPFAM" id="SSF81653">
    <property type="entry name" value="Calcium ATPase, transduction domain A"/>
    <property type="match status" value="1"/>
</dbReference>
<reference evidence="20 21" key="1">
    <citation type="journal article" date="2007" name="Science">
        <title>Sea anemone genome reveals ancestral eumetazoan gene repertoire and genomic organization.</title>
        <authorList>
            <person name="Putnam N.H."/>
            <person name="Srivastava M."/>
            <person name="Hellsten U."/>
            <person name="Dirks B."/>
            <person name="Chapman J."/>
            <person name="Salamov A."/>
            <person name="Terry A."/>
            <person name="Shapiro H."/>
            <person name="Lindquist E."/>
            <person name="Kapitonov V.V."/>
            <person name="Jurka J."/>
            <person name="Genikhovich G."/>
            <person name="Grigoriev I.V."/>
            <person name="Lucas S.M."/>
            <person name="Steele R.E."/>
            <person name="Finnerty J.R."/>
            <person name="Technau U."/>
            <person name="Martindale M.Q."/>
            <person name="Rokhsar D.S."/>
        </authorList>
    </citation>
    <scope>NUCLEOTIDE SEQUENCE [LARGE SCALE GENOMIC DNA]</scope>
    <source>
        <strain evidence="21">CH2 X CH6</strain>
    </source>
</reference>
<dbReference type="SFLD" id="SFLDF00027">
    <property type="entry name" value="p-type_atpase"/>
    <property type="match status" value="1"/>
</dbReference>
<accession>A7SEC6</accession>
<dbReference type="InterPro" id="IPR059000">
    <property type="entry name" value="ATPase_P-type_domA"/>
</dbReference>
<feature type="transmembrane region" description="Helical" evidence="16">
    <location>
        <begin position="878"/>
        <end position="901"/>
    </location>
</feature>
<dbReference type="EMBL" id="DS469636">
    <property type="protein sequence ID" value="EDO37903.1"/>
    <property type="molecule type" value="Genomic_DNA"/>
</dbReference>
<keyword evidence="7 14" id="KW-0067">ATP-binding</keyword>
<evidence type="ECO:0000259" key="17">
    <source>
        <dbReference type="Pfam" id="PF00122"/>
    </source>
</evidence>
<dbReference type="NCBIfam" id="TIGR01652">
    <property type="entry name" value="ATPase-Plipid"/>
    <property type="match status" value="1"/>
</dbReference>
<feature type="binding site" evidence="14">
    <location>
        <position position="676"/>
    </location>
    <ligand>
        <name>ATP</name>
        <dbReference type="ChEBI" id="CHEBI:30616"/>
    </ligand>
</feature>
<dbReference type="SFLD" id="SFLDG00002">
    <property type="entry name" value="C1.7:_P-type_atpase_like"/>
    <property type="match status" value="1"/>
</dbReference>
<feature type="binding site" evidence="14">
    <location>
        <position position="388"/>
    </location>
    <ligand>
        <name>ATP</name>
        <dbReference type="ChEBI" id="CHEBI:30616"/>
    </ligand>
</feature>
<feature type="binding site" evidence="15">
    <location>
        <position position="795"/>
    </location>
    <ligand>
        <name>Mg(2+)</name>
        <dbReference type="ChEBI" id="CHEBI:18420"/>
    </ligand>
</feature>
<proteinExistence type="inferred from homology"/>
<dbReference type="HOGENOM" id="CLU_000846_5_2_1"/>
<keyword evidence="21" id="KW-1185">Reference proteome</keyword>
<dbReference type="InterPro" id="IPR044492">
    <property type="entry name" value="P_typ_ATPase_HD_dom"/>
</dbReference>
<feature type="transmembrane region" description="Helical" evidence="16">
    <location>
        <begin position="931"/>
        <end position="952"/>
    </location>
</feature>
<gene>
    <name evidence="20" type="ORF">NEMVEDRAFT_v1g115237</name>
</gene>
<evidence type="ECO:0000259" key="18">
    <source>
        <dbReference type="Pfam" id="PF16209"/>
    </source>
</evidence>
<dbReference type="InterPro" id="IPR023214">
    <property type="entry name" value="HAD_sf"/>
</dbReference>
<feature type="binding site" evidence="14">
    <location>
        <position position="389"/>
    </location>
    <ligand>
        <name>ATP</name>
        <dbReference type="ChEBI" id="CHEBI:30616"/>
    </ligand>
</feature>
<dbReference type="FunFam" id="3.40.50.1000:FF:000210">
    <property type="entry name" value="Phospholipid-transporting ATPase"/>
    <property type="match status" value="1"/>
</dbReference>
<feature type="binding site" evidence="14">
    <location>
        <position position="501"/>
    </location>
    <ligand>
        <name>ATP</name>
        <dbReference type="ChEBI" id="CHEBI:30616"/>
    </ligand>
</feature>
<keyword evidence="6 14" id="KW-0547">Nucleotide-binding</keyword>
<keyword evidence="5 15" id="KW-0479">Metal-binding</keyword>
<dbReference type="PANTHER" id="PTHR24092:SF175">
    <property type="entry name" value="PHOSPHOLIPID-TRANSPORTING ATPASE"/>
    <property type="match status" value="1"/>
</dbReference>
<dbReference type="GO" id="GO:0005524">
    <property type="term" value="F:ATP binding"/>
    <property type="evidence" value="ECO:0007669"/>
    <property type="project" value="UniProtKB-UniRule"/>
</dbReference>
<dbReference type="FunFam" id="3.40.1110.10:FF:000120">
    <property type="entry name" value="Phospholipid-transporting ATPase"/>
    <property type="match status" value="1"/>
</dbReference>
<evidence type="ECO:0000256" key="12">
    <source>
        <dbReference type="ARBA" id="ARBA00034036"/>
    </source>
</evidence>
<feature type="binding site" evidence="14">
    <location>
        <position position="764"/>
    </location>
    <ligand>
        <name>ATP</name>
        <dbReference type="ChEBI" id="CHEBI:30616"/>
    </ligand>
</feature>
<feature type="non-terminal residue" evidence="20">
    <location>
        <position position="1"/>
    </location>
</feature>
<dbReference type="InterPro" id="IPR032631">
    <property type="entry name" value="P-type_ATPase_N"/>
</dbReference>
<evidence type="ECO:0000256" key="10">
    <source>
        <dbReference type="ARBA" id="ARBA00022989"/>
    </source>
</evidence>
<organism evidence="20 21">
    <name type="scientific">Nematostella vectensis</name>
    <name type="common">Starlet sea anemone</name>
    <dbReference type="NCBI Taxonomy" id="45351"/>
    <lineage>
        <taxon>Eukaryota</taxon>
        <taxon>Metazoa</taxon>
        <taxon>Cnidaria</taxon>
        <taxon>Anthozoa</taxon>
        <taxon>Hexacorallia</taxon>
        <taxon>Actiniaria</taxon>
        <taxon>Edwardsiidae</taxon>
        <taxon>Nematostella</taxon>
    </lineage>
</organism>
<keyword evidence="9 16" id="KW-1278">Translocase</keyword>
<feature type="transmembrane region" description="Helical" evidence="16">
    <location>
        <begin position="1005"/>
        <end position="1027"/>
    </location>
</feature>
<evidence type="ECO:0000256" key="2">
    <source>
        <dbReference type="ARBA" id="ARBA00004308"/>
    </source>
</evidence>
<dbReference type="InterPro" id="IPR008250">
    <property type="entry name" value="ATPase_P-typ_transduc_dom_A_sf"/>
</dbReference>
<feature type="transmembrane region" description="Helical" evidence="16">
    <location>
        <begin position="274"/>
        <end position="296"/>
    </location>
</feature>
<evidence type="ECO:0000256" key="4">
    <source>
        <dbReference type="ARBA" id="ARBA00022692"/>
    </source>
</evidence>